<dbReference type="Proteomes" id="UP001595816">
    <property type="component" value="Unassembled WGS sequence"/>
</dbReference>
<dbReference type="PROSITE" id="PS50995">
    <property type="entry name" value="HTH_MARR_2"/>
    <property type="match status" value="1"/>
</dbReference>
<gene>
    <name evidence="2" type="ORF">ACFOZ4_31795</name>
</gene>
<dbReference type="PRINTS" id="PR00598">
    <property type="entry name" value="HTHMARR"/>
</dbReference>
<dbReference type="InterPro" id="IPR036390">
    <property type="entry name" value="WH_DNA-bd_sf"/>
</dbReference>
<dbReference type="SMART" id="SM00347">
    <property type="entry name" value="HTH_MARR"/>
    <property type="match status" value="1"/>
</dbReference>
<dbReference type="InterPro" id="IPR039422">
    <property type="entry name" value="MarR/SlyA-like"/>
</dbReference>
<name>A0ABV8LY58_9ACTN</name>
<organism evidence="2 3">
    <name type="scientific">Hamadaea flava</name>
    <dbReference type="NCBI Taxonomy" id="1742688"/>
    <lineage>
        <taxon>Bacteria</taxon>
        <taxon>Bacillati</taxon>
        <taxon>Actinomycetota</taxon>
        <taxon>Actinomycetes</taxon>
        <taxon>Micromonosporales</taxon>
        <taxon>Micromonosporaceae</taxon>
        <taxon>Hamadaea</taxon>
    </lineage>
</organism>
<keyword evidence="3" id="KW-1185">Reference proteome</keyword>
<dbReference type="RefSeq" id="WP_253763096.1">
    <property type="nucleotide sequence ID" value="NZ_JAMZDZ010000001.1"/>
</dbReference>
<dbReference type="Gene3D" id="1.10.10.10">
    <property type="entry name" value="Winged helix-like DNA-binding domain superfamily/Winged helix DNA-binding domain"/>
    <property type="match status" value="1"/>
</dbReference>
<evidence type="ECO:0000313" key="3">
    <source>
        <dbReference type="Proteomes" id="UP001595816"/>
    </source>
</evidence>
<dbReference type="PANTHER" id="PTHR33164:SF99">
    <property type="entry name" value="MARR FAMILY REGULATORY PROTEIN"/>
    <property type="match status" value="1"/>
</dbReference>
<dbReference type="Pfam" id="PF12802">
    <property type="entry name" value="MarR_2"/>
    <property type="match status" value="1"/>
</dbReference>
<dbReference type="InterPro" id="IPR000835">
    <property type="entry name" value="HTH_MarR-typ"/>
</dbReference>
<dbReference type="SUPFAM" id="SSF46785">
    <property type="entry name" value="Winged helix' DNA-binding domain"/>
    <property type="match status" value="1"/>
</dbReference>
<evidence type="ECO:0000313" key="2">
    <source>
        <dbReference type="EMBL" id="MFC4135219.1"/>
    </source>
</evidence>
<proteinExistence type="predicted"/>
<evidence type="ECO:0000259" key="1">
    <source>
        <dbReference type="PROSITE" id="PS50995"/>
    </source>
</evidence>
<protein>
    <submittedName>
        <fullName evidence="2">MarR family winged helix-turn-helix transcriptional regulator</fullName>
    </submittedName>
</protein>
<dbReference type="EMBL" id="JBHSAY010000020">
    <property type="protein sequence ID" value="MFC4135219.1"/>
    <property type="molecule type" value="Genomic_DNA"/>
</dbReference>
<sequence>MPEPRWLDQEEMRAWMGYRRMRLLLDLQVNRELMAQHGLSEPDYDVLSNLSEAGDDGMRLSELAAYMRWSKSRLSHHITRMQERGLVERRECADDGRGSLLHLTTHGAKMIRNAAPDHVDSVRRHFIDLLTREDIEVFGKISRRVLDHLREIELNH</sequence>
<comment type="caution">
    <text evidence="2">The sequence shown here is derived from an EMBL/GenBank/DDBJ whole genome shotgun (WGS) entry which is preliminary data.</text>
</comment>
<reference evidence="3" key="1">
    <citation type="journal article" date="2019" name="Int. J. Syst. Evol. Microbiol.">
        <title>The Global Catalogue of Microorganisms (GCM) 10K type strain sequencing project: providing services to taxonomists for standard genome sequencing and annotation.</title>
        <authorList>
            <consortium name="The Broad Institute Genomics Platform"/>
            <consortium name="The Broad Institute Genome Sequencing Center for Infectious Disease"/>
            <person name="Wu L."/>
            <person name="Ma J."/>
        </authorList>
    </citation>
    <scope>NUCLEOTIDE SEQUENCE [LARGE SCALE GENOMIC DNA]</scope>
    <source>
        <strain evidence="3">CGMCC 4.7289</strain>
    </source>
</reference>
<dbReference type="PANTHER" id="PTHR33164">
    <property type="entry name" value="TRANSCRIPTIONAL REGULATOR, MARR FAMILY"/>
    <property type="match status" value="1"/>
</dbReference>
<accession>A0ABV8LY58</accession>
<dbReference type="InterPro" id="IPR036388">
    <property type="entry name" value="WH-like_DNA-bd_sf"/>
</dbReference>
<feature type="domain" description="HTH marR-type" evidence="1">
    <location>
        <begin position="11"/>
        <end position="147"/>
    </location>
</feature>